<dbReference type="Proteomes" id="UP000314294">
    <property type="component" value="Unassembled WGS sequence"/>
</dbReference>
<dbReference type="InterPro" id="IPR045860">
    <property type="entry name" value="Snake_toxin-like_sf"/>
</dbReference>
<dbReference type="OrthoDB" id="9624109at2759"/>
<keyword evidence="3" id="KW-1185">Reference proteome</keyword>
<sequence length="88" mass="9305">MMHLYGALILFVTVSAGKTCTQRSPCPSGYDRCATITGKDMVSKTCKNRESCTKAMKCCSTDLCNSAMPTGSSVLLLLAASGIITVFL</sequence>
<evidence type="ECO:0000313" key="3">
    <source>
        <dbReference type="Proteomes" id="UP000314294"/>
    </source>
</evidence>
<dbReference type="EMBL" id="SRLO01000408">
    <property type="protein sequence ID" value="TNN57307.1"/>
    <property type="molecule type" value="Genomic_DNA"/>
</dbReference>
<dbReference type="SUPFAM" id="SSF57302">
    <property type="entry name" value="Snake toxin-like"/>
    <property type="match status" value="1"/>
</dbReference>
<evidence type="ECO:0000256" key="1">
    <source>
        <dbReference type="SAM" id="SignalP"/>
    </source>
</evidence>
<keyword evidence="1" id="KW-0732">Signal</keyword>
<feature type="signal peptide" evidence="1">
    <location>
        <begin position="1"/>
        <end position="17"/>
    </location>
</feature>
<protein>
    <recommendedName>
        <fullName evidence="4">UPAR/Ly6 domain-containing protein</fullName>
    </recommendedName>
</protein>
<gene>
    <name evidence="2" type="ORF">EYF80_032496</name>
</gene>
<evidence type="ECO:0000313" key="2">
    <source>
        <dbReference type="EMBL" id="TNN57307.1"/>
    </source>
</evidence>
<proteinExistence type="predicted"/>
<dbReference type="AlphaFoldDB" id="A0A4Z2GUM3"/>
<name>A0A4Z2GUM3_9TELE</name>
<organism evidence="2 3">
    <name type="scientific">Liparis tanakae</name>
    <name type="common">Tanaka's snailfish</name>
    <dbReference type="NCBI Taxonomy" id="230148"/>
    <lineage>
        <taxon>Eukaryota</taxon>
        <taxon>Metazoa</taxon>
        <taxon>Chordata</taxon>
        <taxon>Craniata</taxon>
        <taxon>Vertebrata</taxon>
        <taxon>Euteleostomi</taxon>
        <taxon>Actinopterygii</taxon>
        <taxon>Neopterygii</taxon>
        <taxon>Teleostei</taxon>
        <taxon>Neoteleostei</taxon>
        <taxon>Acanthomorphata</taxon>
        <taxon>Eupercaria</taxon>
        <taxon>Perciformes</taxon>
        <taxon>Cottioidei</taxon>
        <taxon>Cottales</taxon>
        <taxon>Liparidae</taxon>
        <taxon>Liparis</taxon>
    </lineage>
</organism>
<reference evidence="2 3" key="1">
    <citation type="submission" date="2019-03" db="EMBL/GenBank/DDBJ databases">
        <title>First draft genome of Liparis tanakae, snailfish: a comprehensive survey of snailfish specific genes.</title>
        <authorList>
            <person name="Kim W."/>
            <person name="Song I."/>
            <person name="Jeong J.-H."/>
            <person name="Kim D."/>
            <person name="Kim S."/>
            <person name="Ryu S."/>
            <person name="Song J.Y."/>
            <person name="Lee S.K."/>
        </authorList>
    </citation>
    <scope>NUCLEOTIDE SEQUENCE [LARGE SCALE GENOMIC DNA]</scope>
    <source>
        <tissue evidence="2">Muscle</tissue>
    </source>
</reference>
<feature type="chain" id="PRO_5021488387" description="UPAR/Ly6 domain-containing protein" evidence="1">
    <location>
        <begin position="18"/>
        <end position="88"/>
    </location>
</feature>
<evidence type="ECO:0008006" key="4">
    <source>
        <dbReference type="Google" id="ProtNLM"/>
    </source>
</evidence>
<comment type="caution">
    <text evidence="2">The sequence shown here is derived from an EMBL/GenBank/DDBJ whole genome shotgun (WGS) entry which is preliminary data.</text>
</comment>
<accession>A0A4Z2GUM3</accession>